<proteinExistence type="predicted"/>
<reference evidence="1 2" key="1">
    <citation type="submission" date="2016-01" db="EMBL/GenBank/DDBJ databases">
        <authorList>
            <person name="Regsiter A."/>
            <person name="william w."/>
        </authorList>
    </citation>
    <scope>NUCLEOTIDE SEQUENCE [LARGE SCALE GENOMIC DNA]</scope>
    <source>
        <strain evidence="1 2">B6</strain>
    </source>
</reference>
<comment type="caution">
    <text evidence="1">The sequence shown here is derived from an EMBL/GenBank/DDBJ whole genome shotgun (WGS) entry which is preliminary data.</text>
</comment>
<dbReference type="AlphaFoldDB" id="A0A822VD59"/>
<evidence type="ECO:0000313" key="1">
    <source>
        <dbReference type="EMBL" id="CVI24510.1"/>
    </source>
</evidence>
<protein>
    <submittedName>
        <fullName evidence="1">Uncharacterized protein</fullName>
    </submittedName>
</protein>
<accession>A0A822VD59</accession>
<dbReference type="RefSeq" id="WP_080868742.1">
    <property type="nucleotide sequence ID" value="NZ_LMVK01000052.1"/>
</dbReference>
<dbReference type="EMBL" id="FCNL01000040">
    <property type="protein sequence ID" value="CVI24510.1"/>
    <property type="molecule type" value="Genomic_DNA"/>
</dbReference>
<sequence length="74" mass="8384">MFSQRAGHPITNILNQLWEVLDHVGPGRDDIERVAVEITRYMTEREAEKVADLIVDFFDELVEAGLRQSDSGPS</sequence>
<dbReference type="Proteomes" id="UP000192074">
    <property type="component" value="Unassembled WGS sequence"/>
</dbReference>
<evidence type="ECO:0000313" key="2">
    <source>
        <dbReference type="Proteomes" id="UP000192074"/>
    </source>
</evidence>
<organism evidence="1 2">
    <name type="scientific">Agrobacterium tumefaciens str. B6</name>
    <dbReference type="NCBI Taxonomy" id="1183423"/>
    <lineage>
        <taxon>Bacteria</taxon>
        <taxon>Pseudomonadati</taxon>
        <taxon>Pseudomonadota</taxon>
        <taxon>Alphaproteobacteria</taxon>
        <taxon>Hyphomicrobiales</taxon>
        <taxon>Rhizobiaceae</taxon>
        <taxon>Rhizobium/Agrobacterium group</taxon>
        <taxon>Agrobacterium</taxon>
        <taxon>Agrobacterium tumefaciens complex</taxon>
    </lineage>
</organism>
<name>A0A822VD59_AGRTU</name>
<gene>
    <name evidence="1" type="ORF">AGR4A_pAt10161</name>
</gene>